<feature type="domain" description="Putative regulatory protein FmdB zinc ribbon" evidence="1">
    <location>
        <begin position="1"/>
        <end position="46"/>
    </location>
</feature>
<dbReference type="RefSeq" id="WP_175497985.1">
    <property type="nucleotide sequence ID" value="NZ_FOVF01000010.1"/>
</dbReference>
<organism evidence="2 3">
    <name type="scientific">Dokdonella immobilis</name>
    <dbReference type="NCBI Taxonomy" id="578942"/>
    <lineage>
        <taxon>Bacteria</taxon>
        <taxon>Pseudomonadati</taxon>
        <taxon>Pseudomonadota</taxon>
        <taxon>Gammaproteobacteria</taxon>
        <taxon>Lysobacterales</taxon>
        <taxon>Rhodanobacteraceae</taxon>
        <taxon>Dokdonella</taxon>
    </lineage>
</organism>
<keyword evidence="3" id="KW-1185">Reference proteome</keyword>
<dbReference type="EMBL" id="FOVF01000010">
    <property type="protein sequence ID" value="SFN25513.1"/>
    <property type="molecule type" value="Genomic_DNA"/>
</dbReference>
<dbReference type="SMART" id="SM00834">
    <property type="entry name" value="CxxC_CXXC_SSSS"/>
    <property type="match status" value="1"/>
</dbReference>
<evidence type="ECO:0000313" key="3">
    <source>
        <dbReference type="Proteomes" id="UP000198575"/>
    </source>
</evidence>
<accession>A0A1I4XJ35</accession>
<dbReference type="STRING" id="578942.SAMN05216289_11035"/>
<proteinExistence type="predicted"/>
<reference evidence="2 3" key="1">
    <citation type="submission" date="2016-10" db="EMBL/GenBank/DDBJ databases">
        <authorList>
            <person name="de Groot N.N."/>
        </authorList>
    </citation>
    <scope>NUCLEOTIDE SEQUENCE [LARGE SCALE GENOMIC DNA]</scope>
    <source>
        <strain evidence="2 3">CGMCC 1.7659</strain>
    </source>
</reference>
<name>A0A1I4XJ35_9GAMM</name>
<dbReference type="Proteomes" id="UP000198575">
    <property type="component" value="Unassembled WGS sequence"/>
</dbReference>
<dbReference type="AlphaFoldDB" id="A0A1I4XJ35"/>
<sequence length="93" mass="10028">MPIYQYAADGPGCATCRNGIEVLQRLSDPALTRCPDCTTPVHRVVSAPQVISGQAHRSNESHIGKHGFTQYRRAGKGVYEKTVGKGPDFISGD</sequence>
<protein>
    <submittedName>
        <fullName evidence="2">Putative regulatory protein, FmdB family</fullName>
    </submittedName>
</protein>
<evidence type="ECO:0000313" key="2">
    <source>
        <dbReference type="EMBL" id="SFN25513.1"/>
    </source>
</evidence>
<evidence type="ECO:0000259" key="1">
    <source>
        <dbReference type="SMART" id="SM00834"/>
    </source>
</evidence>
<dbReference type="Pfam" id="PF09723">
    <property type="entry name" value="Zn_ribbon_8"/>
    <property type="match status" value="1"/>
</dbReference>
<dbReference type="InterPro" id="IPR013429">
    <property type="entry name" value="Regulatory_FmdB_Zinc_ribbon"/>
</dbReference>
<dbReference type="NCBIfam" id="TIGR02605">
    <property type="entry name" value="CxxC_CxxC_SSSS"/>
    <property type="match status" value="1"/>
</dbReference>
<gene>
    <name evidence="2" type="ORF">SAMN05216289_11035</name>
</gene>